<name>A0A1W4W6P2_AGRPL</name>
<gene>
    <name evidence="2" type="primary">LOC108733192</name>
</gene>
<dbReference type="InParanoid" id="A0A1W4W6P2"/>
<evidence type="ECO:0000313" key="2">
    <source>
        <dbReference type="RefSeq" id="XP_018319771.1"/>
    </source>
</evidence>
<organism evidence="1 2">
    <name type="scientific">Agrilus planipennis</name>
    <name type="common">Emerald ash borer</name>
    <name type="synonym">Agrilus marcopoli</name>
    <dbReference type="NCBI Taxonomy" id="224129"/>
    <lineage>
        <taxon>Eukaryota</taxon>
        <taxon>Metazoa</taxon>
        <taxon>Ecdysozoa</taxon>
        <taxon>Arthropoda</taxon>
        <taxon>Hexapoda</taxon>
        <taxon>Insecta</taxon>
        <taxon>Pterygota</taxon>
        <taxon>Neoptera</taxon>
        <taxon>Endopterygota</taxon>
        <taxon>Coleoptera</taxon>
        <taxon>Polyphaga</taxon>
        <taxon>Elateriformia</taxon>
        <taxon>Buprestoidea</taxon>
        <taxon>Buprestidae</taxon>
        <taxon>Agrilinae</taxon>
        <taxon>Agrilus</taxon>
    </lineage>
</organism>
<accession>A0A1W4W6P2</accession>
<dbReference type="GeneID" id="108733192"/>
<sequence>MAVTVEVSQVEVLVVGMEEVLEVVKRMDLEEVVDKVDSVVDTNKVVTKVVDSLMDKEVDLAKEVVMEVDLVKEAVMEVDLAAEIVVVVQVVVLVVVIQDHRVEASVADTVEALVADRVVASVVEMVDLEVNTVQNTMVINTMVIRKCYHDTWIVILFFRNDVGVIEYSM</sequence>
<evidence type="ECO:0000313" key="1">
    <source>
        <dbReference type="Proteomes" id="UP000192223"/>
    </source>
</evidence>
<dbReference type="KEGG" id="apln:108733192"/>
<reference evidence="2" key="1">
    <citation type="submission" date="2025-08" db="UniProtKB">
        <authorList>
            <consortium name="RefSeq"/>
        </authorList>
    </citation>
    <scope>IDENTIFICATION</scope>
    <source>
        <tissue evidence="2">Entire body</tissue>
    </source>
</reference>
<dbReference type="RefSeq" id="XP_018319771.1">
    <property type="nucleotide sequence ID" value="XM_018464269.2"/>
</dbReference>
<proteinExistence type="predicted"/>
<dbReference type="Proteomes" id="UP000192223">
    <property type="component" value="Unplaced"/>
</dbReference>
<keyword evidence="1" id="KW-1185">Reference proteome</keyword>
<dbReference type="AlphaFoldDB" id="A0A1W4W6P2"/>
<protein>
    <submittedName>
        <fullName evidence="2">Uncharacterized protein LOC108733192</fullName>
    </submittedName>
</protein>